<sequence>MKIKHSWRCMKGMQMFSVPRQRPHLKKPTWIIVLVSLVSFFLVCAYVYPATNSASCFLFSSRGCKNHFDWLPSDPARELSDEEIASHVVIRDILDTPAVIPKIPKIAFLFLTPGALPFEKLWDIFFQQGHEGKFSVYVHASKERPVHFSRYFVGREIRSAKVSWGTVSMVDAERRLLASALKDFENLHFVLLSDSCVPLHGFDYVYNYLMNTNISFVDSFVDPGPHGNGRYSECMLPEVEKKDFRKGAQWFTMKRRHALVVMADNLYYSKFRDYCKPNMGGLHCYSDEHYLPTFFHMHDPYGVANWSVTHVDWSEGKWHPKSYNHHDITDALLRNITVRISLLHHLALCALHCFLYHHFHVL</sequence>
<dbReference type="InterPro" id="IPR044174">
    <property type="entry name" value="BC10-like"/>
</dbReference>
<protein>
    <submittedName>
        <fullName evidence="6">Uncharacterized protein</fullName>
    </submittedName>
</protein>
<keyword evidence="2" id="KW-0328">Glycosyltransferase</keyword>
<proteinExistence type="predicted"/>
<keyword evidence="5" id="KW-0325">Glycoprotein</keyword>
<keyword evidence="4" id="KW-0472">Membrane</keyword>
<evidence type="ECO:0000256" key="1">
    <source>
        <dbReference type="ARBA" id="ARBA00004606"/>
    </source>
</evidence>
<dbReference type="InterPro" id="IPR003406">
    <property type="entry name" value="Glyco_trans_14"/>
</dbReference>
<reference evidence="6 7" key="1">
    <citation type="submission" date="2018-06" db="EMBL/GenBank/DDBJ databases">
        <title>The Genome of Cuscuta australis (Dodder) Provides Insight into the Evolution of Plant Parasitism.</title>
        <authorList>
            <person name="Liu H."/>
        </authorList>
    </citation>
    <scope>NUCLEOTIDE SEQUENCE [LARGE SCALE GENOMIC DNA]</scope>
    <source>
        <strain evidence="7">cv. Yunnan</strain>
        <tissue evidence="6">Vines</tissue>
    </source>
</reference>
<gene>
    <name evidence="6" type="ORF">DM860_016386</name>
</gene>
<name>A0A328DFS1_9ASTE</name>
<dbReference type="PANTHER" id="PTHR31042">
    <property type="entry name" value="CORE-2/I-BRANCHING BETA-1,6-N-ACETYLGLUCOSAMINYLTRANSFERASE FAMILY PROTEIN-RELATED"/>
    <property type="match status" value="1"/>
</dbReference>
<keyword evidence="3" id="KW-0808">Transferase</keyword>
<comment type="subcellular location">
    <subcellularLocation>
        <location evidence="1">Membrane</location>
        <topology evidence="1">Single-pass type II membrane protein</topology>
    </subcellularLocation>
</comment>
<dbReference type="EMBL" id="NQVE01000147">
    <property type="protein sequence ID" value="RAL44140.1"/>
    <property type="molecule type" value="Genomic_DNA"/>
</dbReference>
<evidence type="ECO:0000256" key="3">
    <source>
        <dbReference type="ARBA" id="ARBA00022679"/>
    </source>
</evidence>
<accession>A0A328DFS1</accession>
<evidence type="ECO:0000256" key="5">
    <source>
        <dbReference type="ARBA" id="ARBA00023180"/>
    </source>
</evidence>
<organism evidence="6 7">
    <name type="scientific">Cuscuta australis</name>
    <dbReference type="NCBI Taxonomy" id="267555"/>
    <lineage>
        <taxon>Eukaryota</taxon>
        <taxon>Viridiplantae</taxon>
        <taxon>Streptophyta</taxon>
        <taxon>Embryophyta</taxon>
        <taxon>Tracheophyta</taxon>
        <taxon>Spermatophyta</taxon>
        <taxon>Magnoliopsida</taxon>
        <taxon>eudicotyledons</taxon>
        <taxon>Gunneridae</taxon>
        <taxon>Pentapetalae</taxon>
        <taxon>asterids</taxon>
        <taxon>lamiids</taxon>
        <taxon>Solanales</taxon>
        <taxon>Convolvulaceae</taxon>
        <taxon>Cuscuteae</taxon>
        <taxon>Cuscuta</taxon>
        <taxon>Cuscuta subgen. Grammica</taxon>
        <taxon>Cuscuta sect. Cleistogrammica</taxon>
    </lineage>
</organism>
<evidence type="ECO:0000256" key="2">
    <source>
        <dbReference type="ARBA" id="ARBA00022676"/>
    </source>
</evidence>
<dbReference type="GO" id="GO:0016020">
    <property type="term" value="C:membrane"/>
    <property type="evidence" value="ECO:0007669"/>
    <property type="project" value="UniProtKB-SubCell"/>
</dbReference>
<keyword evidence="7" id="KW-1185">Reference proteome</keyword>
<dbReference type="AlphaFoldDB" id="A0A328DFS1"/>
<evidence type="ECO:0000256" key="4">
    <source>
        <dbReference type="ARBA" id="ARBA00023136"/>
    </source>
</evidence>
<dbReference type="GO" id="GO:0016757">
    <property type="term" value="F:glycosyltransferase activity"/>
    <property type="evidence" value="ECO:0007669"/>
    <property type="project" value="UniProtKB-KW"/>
</dbReference>
<dbReference type="Proteomes" id="UP000249390">
    <property type="component" value="Unassembled WGS sequence"/>
</dbReference>
<comment type="caution">
    <text evidence="6">The sequence shown here is derived from an EMBL/GenBank/DDBJ whole genome shotgun (WGS) entry which is preliminary data.</text>
</comment>
<dbReference type="PANTHER" id="PTHR31042:SF150">
    <property type="entry name" value="OS06G0661900 PROTEIN"/>
    <property type="match status" value="1"/>
</dbReference>
<evidence type="ECO:0000313" key="6">
    <source>
        <dbReference type="EMBL" id="RAL44140.1"/>
    </source>
</evidence>
<evidence type="ECO:0000313" key="7">
    <source>
        <dbReference type="Proteomes" id="UP000249390"/>
    </source>
</evidence>
<dbReference type="Pfam" id="PF02485">
    <property type="entry name" value="Branch"/>
    <property type="match status" value="1"/>
</dbReference>